<dbReference type="InterPro" id="IPR012904">
    <property type="entry name" value="OGG_N"/>
</dbReference>
<evidence type="ECO:0000256" key="6">
    <source>
        <dbReference type="ARBA" id="ARBA00023239"/>
    </source>
</evidence>
<dbReference type="PATRIC" id="fig|1550024.3.peg.3249"/>
<evidence type="ECO:0000256" key="9">
    <source>
        <dbReference type="ARBA" id="ARBA00044632"/>
    </source>
</evidence>
<keyword evidence="7" id="KW-0511">Multifunctional enzyme</keyword>
<dbReference type="PANTHER" id="PTHR10242">
    <property type="entry name" value="8-OXOGUANINE DNA GLYCOSYLASE"/>
    <property type="match status" value="1"/>
</dbReference>
<dbReference type="AlphaFoldDB" id="A0A0D8IZS9"/>
<dbReference type="GO" id="GO:0006284">
    <property type="term" value="P:base-excision repair"/>
    <property type="evidence" value="ECO:0007669"/>
    <property type="project" value="InterPro"/>
</dbReference>
<dbReference type="EMBL" id="WMZU01000025">
    <property type="protein sequence ID" value="MTS28358.1"/>
    <property type="molecule type" value="Genomic_DNA"/>
</dbReference>
<reference evidence="12 14" key="2">
    <citation type="journal article" date="2019" name="Nat. Med.">
        <title>A library of human gut bacterial isolates paired with longitudinal multiomics data enables mechanistic microbiome research.</title>
        <authorList>
            <person name="Poyet M."/>
            <person name="Groussin M."/>
            <person name="Gibbons S.M."/>
            <person name="Avila-Pacheco J."/>
            <person name="Jiang X."/>
            <person name="Kearney S.M."/>
            <person name="Perrotta A.R."/>
            <person name="Berdy B."/>
            <person name="Zhao S."/>
            <person name="Lieberman T.D."/>
            <person name="Swanson P.K."/>
            <person name="Smith M."/>
            <person name="Roesemann S."/>
            <person name="Alexander J.E."/>
            <person name="Rich S.A."/>
            <person name="Livny J."/>
            <person name="Vlamakis H."/>
            <person name="Clish C."/>
            <person name="Bullock K."/>
            <person name="Deik A."/>
            <person name="Scott J."/>
            <person name="Pierce K.A."/>
            <person name="Xavier R.J."/>
            <person name="Alm E.J."/>
        </authorList>
    </citation>
    <scope>NUCLEOTIDE SEQUENCE [LARGE SCALE GENOMIC DNA]</scope>
    <source>
        <strain evidence="12 14">BIOML-A4</strain>
    </source>
</reference>
<dbReference type="CDD" id="cd00056">
    <property type="entry name" value="ENDO3c"/>
    <property type="match status" value="1"/>
</dbReference>
<dbReference type="GeneID" id="42857732"/>
<name>A0A0D8IZS9_9FIRM</name>
<accession>A0A0D8IZS9</accession>
<evidence type="ECO:0000313" key="11">
    <source>
        <dbReference type="EMBL" id="KJF39048.1"/>
    </source>
</evidence>
<keyword evidence="5" id="KW-0234">DNA repair</keyword>
<dbReference type="SUPFAM" id="SSF48150">
    <property type="entry name" value="DNA-glycosylase"/>
    <property type="match status" value="1"/>
</dbReference>
<keyword evidence="6" id="KW-0456">Lyase</keyword>
<comment type="catalytic activity">
    <reaction evidence="9">
        <text>2'-deoxyribonucleotide-(2'-deoxyribose 5'-phosphate)-2'-deoxyribonucleotide-DNA = a 3'-end 2'-deoxyribonucleotide-(2,3-dehydro-2,3-deoxyribose 5'-phosphate)-DNA + a 5'-end 5'-phospho-2'-deoxyribonucleoside-DNA + H(+)</text>
        <dbReference type="Rhea" id="RHEA:66592"/>
        <dbReference type="Rhea" id="RHEA-COMP:13180"/>
        <dbReference type="Rhea" id="RHEA-COMP:16897"/>
        <dbReference type="Rhea" id="RHEA-COMP:17067"/>
        <dbReference type="ChEBI" id="CHEBI:15378"/>
        <dbReference type="ChEBI" id="CHEBI:136412"/>
        <dbReference type="ChEBI" id="CHEBI:157695"/>
        <dbReference type="ChEBI" id="CHEBI:167181"/>
        <dbReference type="EC" id="4.2.99.18"/>
    </reaction>
</comment>
<keyword evidence="13" id="KW-1185">Reference proteome</keyword>
<evidence type="ECO:0000256" key="5">
    <source>
        <dbReference type="ARBA" id="ARBA00023204"/>
    </source>
</evidence>
<evidence type="ECO:0000256" key="1">
    <source>
        <dbReference type="ARBA" id="ARBA00010679"/>
    </source>
</evidence>
<organism evidence="11 13">
    <name type="scientific">Ruthenibacterium lactatiformans</name>
    <dbReference type="NCBI Taxonomy" id="1550024"/>
    <lineage>
        <taxon>Bacteria</taxon>
        <taxon>Bacillati</taxon>
        <taxon>Bacillota</taxon>
        <taxon>Clostridia</taxon>
        <taxon>Eubacteriales</taxon>
        <taxon>Oscillospiraceae</taxon>
        <taxon>Ruthenibacterium</taxon>
    </lineage>
</organism>
<evidence type="ECO:0000313" key="14">
    <source>
        <dbReference type="Proteomes" id="UP000472755"/>
    </source>
</evidence>
<evidence type="ECO:0000256" key="4">
    <source>
        <dbReference type="ARBA" id="ARBA00022801"/>
    </source>
</evidence>
<dbReference type="InterPro" id="IPR052054">
    <property type="entry name" value="Oxidative_DNA_repair_enzyme"/>
</dbReference>
<dbReference type="Proteomes" id="UP000032483">
    <property type="component" value="Unassembled WGS sequence"/>
</dbReference>
<dbReference type="InterPro" id="IPR003265">
    <property type="entry name" value="HhH-GPD_domain"/>
</dbReference>
<dbReference type="GO" id="GO:0003684">
    <property type="term" value="F:damaged DNA binding"/>
    <property type="evidence" value="ECO:0007669"/>
    <property type="project" value="InterPro"/>
</dbReference>
<dbReference type="InterPro" id="IPR011257">
    <property type="entry name" value="DNA_glycosylase"/>
</dbReference>
<keyword evidence="8" id="KW-0326">Glycosidase</keyword>
<proteinExistence type="inferred from homology"/>
<dbReference type="Pfam" id="PF07934">
    <property type="entry name" value="OGG_N"/>
    <property type="match status" value="1"/>
</dbReference>
<dbReference type="PANTHER" id="PTHR10242:SF2">
    <property type="entry name" value="N-GLYCOSYLASE_DNA LYASE"/>
    <property type="match status" value="1"/>
</dbReference>
<dbReference type="Proteomes" id="UP000472755">
    <property type="component" value="Unassembled WGS sequence"/>
</dbReference>
<evidence type="ECO:0000256" key="3">
    <source>
        <dbReference type="ARBA" id="ARBA00022763"/>
    </source>
</evidence>
<comment type="similarity">
    <text evidence="1">Belongs to the type-1 OGG1 family.</text>
</comment>
<dbReference type="Gene3D" id="3.30.310.260">
    <property type="match status" value="1"/>
</dbReference>
<feature type="domain" description="HhH-GPD" evidence="10">
    <location>
        <begin position="111"/>
        <end position="253"/>
    </location>
</feature>
<evidence type="ECO:0000256" key="8">
    <source>
        <dbReference type="ARBA" id="ARBA00023295"/>
    </source>
</evidence>
<evidence type="ECO:0000256" key="7">
    <source>
        <dbReference type="ARBA" id="ARBA00023268"/>
    </source>
</evidence>
<evidence type="ECO:0000313" key="12">
    <source>
        <dbReference type="EMBL" id="MTS28358.1"/>
    </source>
</evidence>
<protein>
    <recommendedName>
        <fullName evidence="2">DNA-(apurinic or apyrimidinic site) lyase</fullName>
        <ecNumber evidence="2">4.2.99.18</ecNumber>
    </recommendedName>
</protein>
<evidence type="ECO:0000259" key="10">
    <source>
        <dbReference type="SMART" id="SM00478"/>
    </source>
</evidence>
<dbReference type="Gene3D" id="1.10.340.30">
    <property type="entry name" value="Hypothetical protein, domain 2"/>
    <property type="match status" value="1"/>
</dbReference>
<dbReference type="SMART" id="SM00478">
    <property type="entry name" value="ENDO3c"/>
    <property type="match status" value="1"/>
</dbReference>
<dbReference type="GO" id="GO:0006289">
    <property type="term" value="P:nucleotide-excision repair"/>
    <property type="evidence" value="ECO:0007669"/>
    <property type="project" value="InterPro"/>
</dbReference>
<dbReference type="SUPFAM" id="SSF55945">
    <property type="entry name" value="TATA-box binding protein-like"/>
    <property type="match status" value="1"/>
</dbReference>
<dbReference type="GO" id="GO:0140078">
    <property type="term" value="F:class I DNA-(apurinic or apyrimidinic site) endonuclease activity"/>
    <property type="evidence" value="ECO:0007669"/>
    <property type="project" value="UniProtKB-EC"/>
</dbReference>
<sequence length="261" mass="28929">MQLSIPDLNLRHIYESGQCFRWEPLGQDTYRIPAFGRTLTVRQTDGVFDFSCGAGEFDALWHSYFDLDTDYAAIKARVAPRDAYLQAAVAYGWGMRILRQDLWEVIVSFIVSQNNNIPRIRKNLRDLCAMQGGAFPTPAALAAAQSETLRALGLGYRAEYLCAAGAHFTQAGALDALRAMSYPEAHTALRAVKGVGPKVADCICLFGLHHVDAFPVDTHVKQILSAHYPKGFPFRRYAGCAGILQQYMFYYDLHGSAQAAP</sequence>
<keyword evidence="4" id="KW-0378">Hydrolase</keyword>
<gene>
    <name evidence="12" type="ORF">GMD59_13835</name>
    <name evidence="11" type="ORF">TQ39_14270</name>
</gene>
<keyword evidence="3" id="KW-0227">DNA damage</keyword>
<reference evidence="11" key="1">
    <citation type="submission" date="2015-02" db="EMBL/GenBank/DDBJ databases">
        <title>A novel member of the family Ruminococcaceae isolated from human feces.</title>
        <authorList>
            <person name="Shkoporov A.N."/>
            <person name="Chaplin A.V."/>
            <person name="Motuzova O.V."/>
            <person name="Kafarskaia L.I."/>
            <person name="Khokhlova E.V."/>
            <person name="Efimov B.A."/>
        </authorList>
    </citation>
    <scope>NUCLEOTIDE SEQUENCE [LARGE SCALE GENOMIC DNA]</scope>
    <source>
        <strain evidence="11">585-1</strain>
    </source>
</reference>
<dbReference type="EC" id="4.2.99.18" evidence="2"/>
<evidence type="ECO:0000313" key="13">
    <source>
        <dbReference type="Proteomes" id="UP000032483"/>
    </source>
</evidence>
<dbReference type="Gene3D" id="1.10.1670.10">
    <property type="entry name" value="Helix-hairpin-Helix base-excision DNA repair enzymes (C-terminal)"/>
    <property type="match status" value="1"/>
</dbReference>
<evidence type="ECO:0000256" key="2">
    <source>
        <dbReference type="ARBA" id="ARBA00012720"/>
    </source>
</evidence>
<dbReference type="InterPro" id="IPR023170">
    <property type="entry name" value="HhH_base_excis_C"/>
</dbReference>
<dbReference type="RefSeq" id="WP_050006004.1">
    <property type="nucleotide sequence ID" value="NZ_CAUBPW010000005.1"/>
</dbReference>
<comment type="caution">
    <text evidence="11">The sequence shown here is derived from an EMBL/GenBank/DDBJ whole genome shotgun (WGS) entry which is preliminary data.</text>
</comment>
<dbReference type="Pfam" id="PF00730">
    <property type="entry name" value="HhH-GPD"/>
    <property type="match status" value="1"/>
</dbReference>
<dbReference type="EMBL" id="JXXK01000024">
    <property type="protein sequence ID" value="KJF39048.1"/>
    <property type="molecule type" value="Genomic_DNA"/>
</dbReference>
<dbReference type="GO" id="GO:0008534">
    <property type="term" value="F:oxidized purine nucleobase lesion DNA N-glycosylase activity"/>
    <property type="evidence" value="ECO:0007669"/>
    <property type="project" value="InterPro"/>
</dbReference>